<dbReference type="Proteomes" id="UP000003434">
    <property type="component" value="Unassembled WGS sequence"/>
</dbReference>
<dbReference type="Gene3D" id="1.10.3290.10">
    <property type="entry name" value="Fido-like domain"/>
    <property type="match status" value="1"/>
</dbReference>
<accession>E6LQL5</accession>
<dbReference type="PANTHER" id="PTHR13504:SF38">
    <property type="entry name" value="FIDO DOMAIN-CONTAINING PROTEIN"/>
    <property type="match status" value="1"/>
</dbReference>
<dbReference type="EMBL" id="AEPW01000088">
    <property type="protein sequence ID" value="EFU75777.1"/>
    <property type="molecule type" value="Genomic_DNA"/>
</dbReference>
<dbReference type="InterPro" id="IPR040198">
    <property type="entry name" value="Fido_containing"/>
</dbReference>
<dbReference type="SUPFAM" id="SSF46785">
    <property type="entry name" value="Winged helix' DNA-binding domain"/>
    <property type="match status" value="1"/>
</dbReference>
<dbReference type="InterPro" id="IPR036597">
    <property type="entry name" value="Fido-like_dom_sf"/>
</dbReference>
<feature type="active site" evidence="1">
    <location>
        <position position="187"/>
    </location>
</feature>
<organism evidence="5 6">
    <name type="scientific">Lachnoanaerobaculum saburreum DSM 3986</name>
    <dbReference type="NCBI Taxonomy" id="887325"/>
    <lineage>
        <taxon>Bacteria</taxon>
        <taxon>Bacillati</taxon>
        <taxon>Bacillota</taxon>
        <taxon>Clostridia</taxon>
        <taxon>Lachnospirales</taxon>
        <taxon>Lachnospiraceae</taxon>
        <taxon>Lachnoanaerobaculum</taxon>
    </lineage>
</organism>
<dbReference type="InterPro" id="IPR036388">
    <property type="entry name" value="WH-like_DNA-bd_sf"/>
</dbReference>
<dbReference type="RefSeq" id="WP_008752014.1">
    <property type="nucleotide sequence ID" value="NZ_GL622296.1"/>
</dbReference>
<feature type="site" description="Important for autoinhibition of adenylyltransferase activity" evidence="3">
    <location>
        <position position="53"/>
    </location>
</feature>
<sequence>MIKVMLSNEILKYITEIDKNRYQIHDVKIPGSVASKLRKNSKKKSSYASNKIEGNPLSEEQVDEVIDLDERRHFLRPEQEVRNYFLALNYLEKERKKKTKFSKKLILDVQKLVEKGASKEKIGLRGPMPPGVLFAVYDTQTGNPDYIPPEYTDIPMLLDELVEYVNTTDDHPLIVAAVVHYQLVTIHPFEDGNGRTARLMSGYILDINGYGFNGIGSLEEYFAYDVNEYYESIQMGLPALYYLGRDNPPHSEIWLCYFLRMVKLYSGKVKELSLSSNNEELESSLSYLKVKEKELLMLLIKKSNLEFTPIEISKEIGVTNKTVINRLSVLAKNGFVAPILVNTRIRYYELTVFTRDNKDRIIDMLKYSNI</sequence>
<evidence type="ECO:0000256" key="1">
    <source>
        <dbReference type="PIRSR" id="PIRSR640198-1"/>
    </source>
</evidence>
<feature type="binding site" evidence="2">
    <location>
        <begin position="191"/>
        <end position="198"/>
    </location>
    <ligand>
        <name>ATP</name>
        <dbReference type="ChEBI" id="CHEBI:30616"/>
    </ligand>
</feature>
<reference evidence="5 6" key="1">
    <citation type="submission" date="2010-12" db="EMBL/GenBank/DDBJ databases">
        <authorList>
            <person name="Muzny D."/>
            <person name="Qin X."/>
            <person name="Deng J."/>
            <person name="Jiang H."/>
            <person name="Liu Y."/>
            <person name="Qu J."/>
            <person name="Song X.-Z."/>
            <person name="Zhang L."/>
            <person name="Thornton R."/>
            <person name="Coyle M."/>
            <person name="Francisco L."/>
            <person name="Jackson L."/>
            <person name="Javaid M."/>
            <person name="Korchina V."/>
            <person name="Kovar C."/>
            <person name="Mata R."/>
            <person name="Mathew T."/>
            <person name="Ngo R."/>
            <person name="Nguyen L."/>
            <person name="Nguyen N."/>
            <person name="Okwuonu G."/>
            <person name="Ongeri F."/>
            <person name="Pham C."/>
            <person name="Simmons D."/>
            <person name="Wilczek-Boney K."/>
            <person name="Hale W."/>
            <person name="Jakkamsetti A."/>
            <person name="Pham P."/>
            <person name="Ruth R."/>
            <person name="San Lucas F."/>
            <person name="Warren J."/>
            <person name="Zhang J."/>
            <person name="Zhao Z."/>
            <person name="Zhou C."/>
            <person name="Zhu D."/>
            <person name="Lee S."/>
            <person name="Bess C."/>
            <person name="Blankenburg K."/>
            <person name="Forbes L."/>
            <person name="Fu Q."/>
            <person name="Gubbala S."/>
            <person name="Hirani K."/>
            <person name="Jayaseelan J.C."/>
            <person name="Lara F."/>
            <person name="Munidasa M."/>
            <person name="Palculict T."/>
            <person name="Patil S."/>
            <person name="Pu L.-L."/>
            <person name="Saada N."/>
            <person name="Tang L."/>
            <person name="Weissenberger G."/>
            <person name="Zhu Y."/>
            <person name="Hemphill L."/>
            <person name="Shang Y."/>
            <person name="Youmans B."/>
            <person name="Ayvaz T."/>
            <person name="Ross M."/>
            <person name="Santibanez J."/>
            <person name="Aqrawi P."/>
            <person name="Gross S."/>
            <person name="Joshi V."/>
            <person name="Fowler G."/>
            <person name="Nazareth L."/>
            <person name="Reid J."/>
            <person name="Worley K."/>
            <person name="Petrosino J."/>
            <person name="Highlander S."/>
            <person name="Gibbs R."/>
        </authorList>
    </citation>
    <scope>NUCLEOTIDE SEQUENCE [LARGE SCALE GENOMIC DNA]</scope>
    <source>
        <strain evidence="5 6">DSM 3986</strain>
    </source>
</reference>
<evidence type="ECO:0000256" key="2">
    <source>
        <dbReference type="PIRSR" id="PIRSR640198-2"/>
    </source>
</evidence>
<evidence type="ECO:0000256" key="3">
    <source>
        <dbReference type="PIRSR" id="PIRSR640198-3"/>
    </source>
</evidence>
<comment type="caution">
    <text evidence="5">The sequence shown here is derived from an EMBL/GenBank/DDBJ whole genome shotgun (WGS) entry which is preliminary data.</text>
</comment>
<dbReference type="InterPro" id="IPR003812">
    <property type="entry name" value="Fido"/>
</dbReference>
<keyword evidence="2" id="KW-0067">ATP-binding</keyword>
<dbReference type="PROSITE" id="PS51459">
    <property type="entry name" value="FIDO"/>
    <property type="match status" value="1"/>
</dbReference>
<evidence type="ECO:0000313" key="6">
    <source>
        <dbReference type="Proteomes" id="UP000003434"/>
    </source>
</evidence>
<proteinExistence type="predicted"/>
<gene>
    <name evidence="5" type="ORF">HMPREF0381_2250</name>
</gene>
<protein>
    <submittedName>
        <fullName evidence="5">Death-on-curing family protein</fullName>
    </submittedName>
</protein>
<evidence type="ECO:0000259" key="4">
    <source>
        <dbReference type="PROSITE" id="PS51459"/>
    </source>
</evidence>
<name>E6LQL5_9FIRM</name>
<dbReference type="AlphaFoldDB" id="E6LQL5"/>
<dbReference type="Gene3D" id="1.10.10.10">
    <property type="entry name" value="Winged helix-like DNA-binding domain superfamily/Winged helix DNA-binding domain"/>
    <property type="match status" value="1"/>
</dbReference>
<dbReference type="PANTHER" id="PTHR13504">
    <property type="entry name" value="FIDO DOMAIN-CONTAINING PROTEIN DDB_G0283145"/>
    <property type="match status" value="1"/>
</dbReference>
<dbReference type="eggNOG" id="COG3177">
    <property type="taxonomic scope" value="Bacteria"/>
</dbReference>
<dbReference type="InterPro" id="IPR019885">
    <property type="entry name" value="Tscrpt_reg_HTH_AsnC-type_CS"/>
</dbReference>
<dbReference type="Pfam" id="PF02661">
    <property type="entry name" value="Fic"/>
    <property type="match status" value="1"/>
</dbReference>
<dbReference type="GO" id="GO:0005524">
    <property type="term" value="F:ATP binding"/>
    <property type="evidence" value="ECO:0007669"/>
    <property type="project" value="UniProtKB-KW"/>
</dbReference>
<dbReference type="SUPFAM" id="SSF140931">
    <property type="entry name" value="Fic-like"/>
    <property type="match status" value="1"/>
</dbReference>
<dbReference type="InterPro" id="IPR036390">
    <property type="entry name" value="WH_DNA-bd_sf"/>
</dbReference>
<feature type="domain" description="Fido" evidence="4">
    <location>
        <begin position="101"/>
        <end position="260"/>
    </location>
</feature>
<dbReference type="HOGENOM" id="CLU_047250_2_2_9"/>
<keyword evidence="2" id="KW-0547">Nucleotide-binding</keyword>
<dbReference type="PROSITE" id="PS00519">
    <property type="entry name" value="HTH_ASNC_1"/>
    <property type="match status" value="1"/>
</dbReference>
<evidence type="ECO:0000313" key="5">
    <source>
        <dbReference type="EMBL" id="EFU75777.1"/>
    </source>
</evidence>